<reference evidence="2 3" key="1">
    <citation type="journal article" date="2018" name="J. Allergy Clin. Immunol.">
        <title>High-quality assembly of Dermatophagoides pteronyssinus genome and transcriptome reveals a wide range of novel allergens.</title>
        <authorList>
            <person name="Liu X.Y."/>
            <person name="Yang K.Y."/>
            <person name="Wang M.Q."/>
            <person name="Kwok J.S."/>
            <person name="Zeng X."/>
            <person name="Yang Z."/>
            <person name="Xiao X.J."/>
            <person name="Lau C.P."/>
            <person name="Li Y."/>
            <person name="Huang Z.M."/>
            <person name="Ba J.G."/>
            <person name="Yim A.K."/>
            <person name="Ouyang C.Y."/>
            <person name="Ngai S.M."/>
            <person name="Chan T.F."/>
            <person name="Leung E.L."/>
            <person name="Liu L."/>
            <person name="Liu Z.G."/>
            <person name="Tsui S.K."/>
        </authorList>
    </citation>
    <scope>NUCLEOTIDE SEQUENCE [LARGE SCALE GENOMIC DNA]</scope>
    <source>
        <strain evidence="2">Derp</strain>
    </source>
</reference>
<feature type="region of interest" description="Disordered" evidence="1">
    <location>
        <begin position="258"/>
        <end position="278"/>
    </location>
</feature>
<evidence type="ECO:0000313" key="2">
    <source>
        <dbReference type="EMBL" id="KAH9416952.1"/>
    </source>
</evidence>
<dbReference type="Proteomes" id="UP000887458">
    <property type="component" value="Unassembled WGS sequence"/>
</dbReference>
<organism evidence="2 3">
    <name type="scientific">Dermatophagoides pteronyssinus</name>
    <name type="common">European house dust mite</name>
    <dbReference type="NCBI Taxonomy" id="6956"/>
    <lineage>
        <taxon>Eukaryota</taxon>
        <taxon>Metazoa</taxon>
        <taxon>Ecdysozoa</taxon>
        <taxon>Arthropoda</taxon>
        <taxon>Chelicerata</taxon>
        <taxon>Arachnida</taxon>
        <taxon>Acari</taxon>
        <taxon>Acariformes</taxon>
        <taxon>Sarcoptiformes</taxon>
        <taxon>Astigmata</taxon>
        <taxon>Psoroptidia</taxon>
        <taxon>Analgoidea</taxon>
        <taxon>Pyroglyphidae</taxon>
        <taxon>Dermatophagoidinae</taxon>
        <taxon>Dermatophagoides</taxon>
    </lineage>
</organism>
<reference evidence="2 3" key="2">
    <citation type="journal article" date="2022" name="Mol. Biol. Evol.">
        <title>Comparative Genomics Reveals Insights into the Divergent Evolution of Astigmatic Mites and Household Pest Adaptations.</title>
        <authorList>
            <person name="Xiong Q."/>
            <person name="Wan A.T."/>
            <person name="Liu X."/>
            <person name="Fung C.S."/>
            <person name="Xiao X."/>
            <person name="Malainual N."/>
            <person name="Hou J."/>
            <person name="Wang L."/>
            <person name="Wang M."/>
            <person name="Yang K.Y."/>
            <person name="Cui Y."/>
            <person name="Leung E.L."/>
            <person name="Nong W."/>
            <person name="Shin S.K."/>
            <person name="Au S.W."/>
            <person name="Jeong K.Y."/>
            <person name="Chew F.T."/>
            <person name="Hui J.H."/>
            <person name="Leung T.F."/>
            <person name="Tungtrongchitr A."/>
            <person name="Zhong N."/>
            <person name="Liu Z."/>
            <person name="Tsui S.K."/>
        </authorList>
    </citation>
    <scope>NUCLEOTIDE SEQUENCE [LARGE SCALE GENOMIC DNA]</scope>
    <source>
        <strain evidence="2">Derp</strain>
    </source>
</reference>
<proteinExistence type="predicted"/>
<gene>
    <name evidence="2" type="ORF">DERP_011679</name>
</gene>
<accession>A0ABQ8J370</accession>
<protein>
    <submittedName>
        <fullName evidence="2">Uncharacterized protein</fullName>
    </submittedName>
</protein>
<sequence>MMLLSMFENDNNNNDNDVGFKNMLIDLNKTINDDGKKNRSLKLNFNYDNNNNIDNPDSDESIASFIDTDGKIFNDNGGDTNGLYSLFERKNSFINHQSMKDLRPEQQVNFETELSTAVHQQNNNNNDPQTKEDSSSIRQNLVLDKNDDNSNDIEQPDPVLMMMKQIKRNNNSHHHHHSSLIDHGTITFSANDNDDYLNKRDLWKFNDEFSLKFPQSQFNNNNNYHNGLSKYRTTTTTNDDSSYELNNKINAFDSLRTSSLKNQQKSPPPATNQFNQDSLLHIFRRGKSSSSSS</sequence>
<dbReference type="EMBL" id="NJHN03000083">
    <property type="protein sequence ID" value="KAH9416952.1"/>
    <property type="molecule type" value="Genomic_DNA"/>
</dbReference>
<name>A0ABQ8J370_DERPT</name>
<evidence type="ECO:0000313" key="3">
    <source>
        <dbReference type="Proteomes" id="UP000887458"/>
    </source>
</evidence>
<feature type="compositionally biased region" description="Polar residues" evidence="1">
    <location>
        <begin position="231"/>
        <end position="241"/>
    </location>
</feature>
<feature type="region of interest" description="Disordered" evidence="1">
    <location>
        <begin position="216"/>
        <end position="241"/>
    </location>
</feature>
<evidence type="ECO:0000256" key="1">
    <source>
        <dbReference type="SAM" id="MobiDB-lite"/>
    </source>
</evidence>
<comment type="caution">
    <text evidence="2">The sequence shown here is derived from an EMBL/GenBank/DDBJ whole genome shotgun (WGS) entry which is preliminary data.</text>
</comment>
<keyword evidence="3" id="KW-1185">Reference proteome</keyword>